<evidence type="ECO:0000259" key="1">
    <source>
        <dbReference type="SMART" id="SM00858"/>
    </source>
</evidence>
<dbReference type="SMART" id="SM00858">
    <property type="entry name" value="SAF"/>
    <property type="match status" value="1"/>
</dbReference>
<dbReference type="InterPro" id="IPR013974">
    <property type="entry name" value="SAF"/>
</dbReference>
<feature type="domain" description="SAF" evidence="1">
    <location>
        <begin position="61"/>
        <end position="121"/>
    </location>
</feature>
<dbReference type="Pfam" id="PF08666">
    <property type="entry name" value="SAF"/>
    <property type="match status" value="1"/>
</dbReference>
<dbReference type="EMBL" id="QRAV01000001">
    <property type="protein sequence ID" value="RDL24581.1"/>
    <property type="molecule type" value="Genomic_DNA"/>
</dbReference>
<dbReference type="InterPro" id="IPR031571">
    <property type="entry name" value="RcpC_dom"/>
</dbReference>
<evidence type="ECO:0000313" key="3">
    <source>
        <dbReference type="Proteomes" id="UP000255365"/>
    </source>
</evidence>
<sequence length="316" mass="33365">MNSRVTLGLAGLLLLGAIIAGYWGLTLSRQPVVEPAAAPAAVAVVSPNAAPAIPVEDPTRQPVVVLLRDIAPFGKITAADVAVEKLRTAPAGSLGAIDQVIGRTPWRPLSAGSWLSEESFEAGSQLARMIRPGERALAVAVDEVINAGGQLAPGDYVDVLLFLRKDENNLQPSAQLVVPAVRVLVVGSQMGMTNEGQPASPARTDEERLRQEQQRMAARSVVLAVPEPLLSRLMLASGAGVLRLAVRSADEQQLAKYWAGENDVATRLDTPRRDLLEFSQLSLTPPPRPVAVAGQPVARKPAVEVIRGAEAAQPTP</sequence>
<dbReference type="InterPro" id="IPR017592">
    <property type="entry name" value="Pilus_assmbl_Flp-typ_CpaB"/>
</dbReference>
<dbReference type="CDD" id="cd11614">
    <property type="entry name" value="SAF_CpaB_FlgA_like"/>
    <property type="match status" value="1"/>
</dbReference>
<proteinExistence type="predicted"/>
<dbReference type="AlphaFoldDB" id="A0A370SXW0"/>
<dbReference type="Proteomes" id="UP000255365">
    <property type="component" value="Unassembled WGS sequence"/>
</dbReference>
<dbReference type="RefSeq" id="WP_115145882.1">
    <property type="nucleotide sequence ID" value="NZ_QRAV01000001.1"/>
</dbReference>
<reference evidence="2 3" key="1">
    <citation type="submission" date="2018-07" db="EMBL/GenBank/DDBJ databases">
        <title>Genome sequencing of rice bacterial endophytes.</title>
        <authorList>
            <person name="Venturi V."/>
        </authorList>
    </citation>
    <scope>NUCLEOTIDE SEQUENCE [LARGE SCALE GENOMIC DNA]</scope>
    <source>
        <strain evidence="2 3">E2333</strain>
    </source>
</reference>
<organism evidence="2 3">
    <name type="scientific">Pseudomonas jessenii</name>
    <dbReference type="NCBI Taxonomy" id="77298"/>
    <lineage>
        <taxon>Bacteria</taxon>
        <taxon>Pseudomonadati</taxon>
        <taxon>Pseudomonadota</taxon>
        <taxon>Gammaproteobacteria</taxon>
        <taxon>Pseudomonadales</taxon>
        <taxon>Pseudomonadaceae</taxon>
        <taxon>Pseudomonas</taxon>
    </lineage>
</organism>
<gene>
    <name evidence="2" type="ORF">DEU51_10145</name>
</gene>
<comment type="caution">
    <text evidence="2">The sequence shown here is derived from an EMBL/GenBank/DDBJ whole genome shotgun (WGS) entry which is preliminary data.</text>
</comment>
<dbReference type="NCBIfam" id="TIGR03177">
    <property type="entry name" value="pilus_cpaB"/>
    <property type="match status" value="1"/>
</dbReference>
<protein>
    <submittedName>
        <fullName evidence="2">Pilus assembly protein CpaB</fullName>
    </submittedName>
</protein>
<accession>A0A370SXW0</accession>
<evidence type="ECO:0000313" key="2">
    <source>
        <dbReference type="EMBL" id="RDL24581.1"/>
    </source>
</evidence>
<dbReference type="Pfam" id="PF16976">
    <property type="entry name" value="RcpC"/>
    <property type="match status" value="1"/>
</dbReference>
<name>A0A370SXW0_PSEJE</name>